<gene>
    <name evidence="2" type="ORF">SARC_02659</name>
</gene>
<reference evidence="2 3" key="1">
    <citation type="submission" date="2011-02" db="EMBL/GenBank/DDBJ databases">
        <title>The Genome Sequence of Sphaeroforma arctica JP610.</title>
        <authorList>
            <consortium name="The Broad Institute Genome Sequencing Platform"/>
            <person name="Russ C."/>
            <person name="Cuomo C."/>
            <person name="Young S.K."/>
            <person name="Zeng Q."/>
            <person name="Gargeya S."/>
            <person name="Alvarado L."/>
            <person name="Berlin A."/>
            <person name="Chapman S.B."/>
            <person name="Chen Z."/>
            <person name="Freedman E."/>
            <person name="Gellesch M."/>
            <person name="Goldberg J."/>
            <person name="Griggs A."/>
            <person name="Gujja S."/>
            <person name="Heilman E."/>
            <person name="Heiman D."/>
            <person name="Howarth C."/>
            <person name="Mehta T."/>
            <person name="Neiman D."/>
            <person name="Pearson M."/>
            <person name="Roberts A."/>
            <person name="Saif S."/>
            <person name="Shea T."/>
            <person name="Shenoy N."/>
            <person name="Sisk P."/>
            <person name="Stolte C."/>
            <person name="Sykes S."/>
            <person name="White J."/>
            <person name="Yandava C."/>
            <person name="Burger G."/>
            <person name="Gray M.W."/>
            <person name="Holland P.W.H."/>
            <person name="King N."/>
            <person name="Lang F.B.F."/>
            <person name="Roger A.J."/>
            <person name="Ruiz-Trillo I."/>
            <person name="Haas B."/>
            <person name="Nusbaum C."/>
            <person name="Birren B."/>
        </authorList>
    </citation>
    <scope>NUCLEOTIDE SEQUENCE [LARGE SCALE GENOMIC DNA]</scope>
    <source>
        <strain evidence="2 3">JP610</strain>
    </source>
</reference>
<dbReference type="GeneID" id="25903163"/>
<organism evidence="2 3">
    <name type="scientific">Sphaeroforma arctica JP610</name>
    <dbReference type="NCBI Taxonomy" id="667725"/>
    <lineage>
        <taxon>Eukaryota</taxon>
        <taxon>Ichthyosporea</taxon>
        <taxon>Ichthyophonida</taxon>
        <taxon>Sphaeroforma</taxon>
    </lineage>
</organism>
<evidence type="ECO:0000313" key="2">
    <source>
        <dbReference type="EMBL" id="KNC85135.1"/>
    </source>
</evidence>
<feature type="compositionally biased region" description="Polar residues" evidence="1">
    <location>
        <begin position="137"/>
        <end position="147"/>
    </location>
</feature>
<evidence type="ECO:0000313" key="3">
    <source>
        <dbReference type="Proteomes" id="UP000054560"/>
    </source>
</evidence>
<feature type="region of interest" description="Disordered" evidence="1">
    <location>
        <begin position="132"/>
        <end position="153"/>
    </location>
</feature>
<evidence type="ECO:0000256" key="1">
    <source>
        <dbReference type="SAM" id="MobiDB-lite"/>
    </source>
</evidence>
<dbReference type="RefSeq" id="XP_014159037.1">
    <property type="nucleotide sequence ID" value="XM_014303562.1"/>
</dbReference>
<keyword evidence="3" id="KW-1185">Reference proteome</keyword>
<protein>
    <submittedName>
        <fullName evidence="2">Uncharacterized protein</fullName>
    </submittedName>
</protein>
<accession>A0A0L0G819</accession>
<sequence length="175" mass="19150">MPFVIVRTRSSGAMVTIDAPQILLKALKSLCITKEDKELGYKPFKFSWIPPREAYRGGLQGKMENTHMSVRKILNTIEAYGWVLVSTHTFTDTGSEYVLQNNTQMASGCVLGGELQGIRKCSSFDELGADNVKLGGNNPSAPSPSTHSESHERIMTHCHSISSADSATHTEPLHS</sequence>
<name>A0A0L0G819_9EUKA</name>
<dbReference type="EMBL" id="KQ241718">
    <property type="protein sequence ID" value="KNC85135.1"/>
    <property type="molecule type" value="Genomic_DNA"/>
</dbReference>
<dbReference type="AlphaFoldDB" id="A0A0L0G819"/>
<dbReference type="Proteomes" id="UP000054560">
    <property type="component" value="Unassembled WGS sequence"/>
</dbReference>
<proteinExistence type="predicted"/>